<dbReference type="AlphaFoldDB" id="A0A9N8KWU3"/>
<evidence type="ECO:0000313" key="1">
    <source>
        <dbReference type="EMBL" id="CAD0203179.1"/>
    </source>
</evidence>
<name>A0A9N8KWU3_CHRIL</name>
<accession>A0A9N8KWU3</accession>
<organism evidence="1 2">
    <name type="scientific">Chrysodeixis includens</name>
    <name type="common">Soybean looper</name>
    <name type="synonym">Pseudoplusia includens</name>
    <dbReference type="NCBI Taxonomy" id="689277"/>
    <lineage>
        <taxon>Eukaryota</taxon>
        <taxon>Metazoa</taxon>
        <taxon>Ecdysozoa</taxon>
        <taxon>Arthropoda</taxon>
        <taxon>Hexapoda</taxon>
        <taxon>Insecta</taxon>
        <taxon>Pterygota</taxon>
        <taxon>Neoptera</taxon>
        <taxon>Endopterygota</taxon>
        <taxon>Lepidoptera</taxon>
        <taxon>Glossata</taxon>
        <taxon>Ditrysia</taxon>
        <taxon>Noctuoidea</taxon>
        <taxon>Noctuidae</taxon>
        <taxon>Plusiinae</taxon>
        <taxon>Chrysodeixis</taxon>
    </lineage>
</organism>
<dbReference type="EMBL" id="LR824021">
    <property type="protein sequence ID" value="CAD0203179.1"/>
    <property type="molecule type" value="Genomic_DNA"/>
</dbReference>
<sequence>MKMVNVPVIIMVAILEINNIVKILAWLWNIGQWLFGECCVLCGTGVERALTVWAGNVGAIRTLTLFGFDNGYHIDVCKLPKSRVTSPATVTKIVHVNEHCKLDAALDTVCEITPSNGKETSEIINL</sequence>
<keyword evidence="2" id="KW-1185">Reference proteome</keyword>
<gene>
    <name evidence="1" type="ORF">CINC_LOCUS4834</name>
</gene>
<reference evidence="1" key="1">
    <citation type="submission" date="2021-12" db="EMBL/GenBank/DDBJ databases">
        <authorList>
            <person name="King R."/>
        </authorList>
    </citation>
    <scope>NUCLEOTIDE SEQUENCE</scope>
</reference>
<protein>
    <submittedName>
        <fullName evidence="1">Uncharacterized protein</fullName>
    </submittedName>
</protein>
<proteinExistence type="predicted"/>
<evidence type="ECO:0000313" key="2">
    <source>
        <dbReference type="Proteomes" id="UP001154114"/>
    </source>
</evidence>
<dbReference type="Proteomes" id="UP001154114">
    <property type="component" value="Chromosome 18"/>
</dbReference>